<proteinExistence type="predicted"/>
<keyword evidence="1" id="KW-0732">Signal</keyword>
<name>A0A4R6Y365_9GAMM</name>
<dbReference type="Proteomes" id="UP000295724">
    <property type="component" value="Unassembled WGS sequence"/>
</dbReference>
<gene>
    <name evidence="2" type="ORF">C8D91_0339</name>
</gene>
<organism evidence="2 3">
    <name type="scientific">Marinicella litoralis</name>
    <dbReference type="NCBI Taxonomy" id="644220"/>
    <lineage>
        <taxon>Bacteria</taxon>
        <taxon>Pseudomonadati</taxon>
        <taxon>Pseudomonadota</taxon>
        <taxon>Gammaproteobacteria</taxon>
        <taxon>Lysobacterales</taxon>
        <taxon>Marinicellaceae</taxon>
        <taxon>Marinicella</taxon>
    </lineage>
</organism>
<evidence type="ECO:0000256" key="1">
    <source>
        <dbReference type="SAM" id="SignalP"/>
    </source>
</evidence>
<evidence type="ECO:0000313" key="2">
    <source>
        <dbReference type="EMBL" id="TDR23478.1"/>
    </source>
</evidence>
<evidence type="ECO:0000313" key="3">
    <source>
        <dbReference type="Proteomes" id="UP000295724"/>
    </source>
</evidence>
<feature type="signal peptide" evidence="1">
    <location>
        <begin position="1"/>
        <end position="23"/>
    </location>
</feature>
<protein>
    <submittedName>
        <fullName evidence="2">Uncharacterized protein</fullName>
    </submittedName>
</protein>
<dbReference type="RefSeq" id="WP_133566420.1">
    <property type="nucleotide sequence ID" value="NZ_NIHB01000001.1"/>
</dbReference>
<reference evidence="2 3" key="1">
    <citation type="submission" date="2019-03" db="EMBL/GenBank/DDBJ databases">
        <title>Genomic Encyclopedia of Type Strains, Phase IV (KMG-IV): sequencing the most valuable type-strain genomes for metagenomic binning, comparative biology and taxonomic classification.</title>
        <authorList>
            <person name="Goeker M."/>
        </authorList>
    </citation>
    <scope>NUCLEOTIDE SEQUENCE [LARGE SCALE GENOMIC DNA]</scope>
    <source>
        <strain evidence="2 3">DSM 25488</strain>
    </source>
</reference>
<dbReference type="EMBL" id="SNZB01000001">
    <property type="protein sequence ID" value="TDR23478.1"/>
    <property type="molecule type" value="Genomic_DNA"/>
</dbReference>
<comment type="caution">
    <text evidence="2">The sequence shown here is derived from an EMBL/GenBank/DDBJ whole genome shotgun (WGS) entry which is preliminary data.</text>
</comment>
<feature type="chain" id="PRO_5020353482" evidence="1">
    <location>
        <begin position="24"/>
        <end position="212"/>
    </location>
</feature>
<accession>A0A4R6Y365</accession>
<keyword evidence="3" id="KW-1185">Reference proteome</keyword>
<sequence length="212" mass="24008">MIRISLFITSLGILFLHTSNVAASTYMDTSIESLIDSADLIISGKVENKSSQSEDVIVELQTKENNKISTRKVNTRTPMTSFVIKIDEVIKGQHSEEFVTVKMEGGCGDDGMCLEDSTNYNYQVNDNIVIFLKFDQDNNYYYSSDGNLTAFKQNENKNIYREDNFKFIEKNTNIVRNETNKLILSIDELKSKVKEILDNQSRAGTSITPALE</sequence>
<dbReference type="AlphaFoldDB" id="A0A4R6Y365"/>